<gene>
    <name evidence="1" type="ORF">EPIR_1768</name>
</gene>
<dbReference type="EMBL" id="CAHS01000015">
    <property type="protein sequence ID" value="CCG87133.1"/>
    <property type="molecule type" value="Genomic_DNA"/>
</dbReference>
<reference evidence="1 2" key="1">
    <citation type="journal article" date="2013" name="Syst. Appl. Microbiol.">
        <title>Phylogenetic position and virulence apparatus of the pear flower necrosis pathogen Erwinia piriflorinigrans CFBP 5888T as assessed by comparative genomics.</title>
        <authorList>
            <person name="Smits T.H."/>
            <person name="Rezzonico F."/>
            <person name="Lopez M.M."/>
            <person name="Blom J."/>
            <person name="Goesmann A."/>
            <person name="Frey J.E."/>
            <person name="Duffy B."/>
        </authorList>
    </citation>
    <scope>NUCLEOTIDE SEQUENCE [LARGE SCALE GENOMIC DNA]</scope>
    <source>
        <strain evidence="2">CFBP5888</strain>
    </source>
</reference>
<dbReference type="Proteomes" id="UP000018217">
    <property type="component" value="Unassembled WGS sequence"/>
</dbReference>
<evidence type="ECO:0000313" key="1">
    <source>
        <dbReference type="EMBL" id="CCG87133.1"/>
    </source>
</evidence>
<accession>V5Z864</accession>
<protein>
    <submittedName>
        <fullName evidence="1">Uncharacterized protein</fullName>
    </submittedName>
</protein>
<sequence length="49" mass="5586">MALILSIYLILIIKLNSTHVRYWINRAKPLATTTLSRAKKGQFIGKTNN</sequence>
<dbReference type="STRING" id="1161919.EPIR_1768"/>
<keyword evidence="2" id="KW-1185">Reference proteome</keyword>
<proteinExistence type="predicted"/>
<name>V5Z864_9GAMM</name>
<dbReference type="AlphaFoldDB" id="V5Z864"/>
<comment type="caution">
    <text evidence="1">The sequence shown here is derived from an EMBL/GenBank/DDBJ whole genome shotgun (WGS) entry which is preliminary data.</text>
</comment>
<organism evidence="1 2">
    <name type="scientific">Erwinia piriflorinigrans CFBP 5888</name>
    <dbReference type="NCBI Taxonomy" id="1161919"/>
    <lineage>
        <taxon>Bacteria</taxon>
        <taxon>Pseudomonadati</taxon>
        <taxon>Pseudomonadota</taxon>
        <taxon>Gammaproteobacteria</taxon>
        <taxon>Enterobacterales</taxon>
        <taxon>Erwiniaceae</taxon>
        <taxon>Erwinia</taxon>
    </lineage>
</organism>
<evidence type="ECO:0000313" key="2">
    <source>
        <dbReference type="Proteomes" id="UP000018217"/>
    </source>
</evidence>